<dbReference type="GO" id="GO:0061630">
    <property type="term" value="F:ubiquitin protein ligase activity"/>
    <property type="evidence" value="ECO:0007669"/>
    <property type="project" value="UniProtKB-EC"/>
</dbReference>
<evidence type="ECO:0000256" key="5">
    <source>
        <dbReference type="ARBA" id="ARBA00022679"/>
    </source>
</evidence>
<dbReference type="EMBL" id="JABCKI010005976">
    <property type="protein sequence ID" value="KAG5636100.1"/>
    <property type="molecule type" value="Genomic_DNA"/>
</dbReference>
<name>A0A9P7FVM1_9AGAR</name>
<keyword evidence="7" id="KW-0833">Ubl conjugation pathway</keyword>
<comment type="pathway">
    <text evidence="3">Protein modification; protein ubiquitination.</text>
</comment>
<feature type="non-terminal residue" evidence="11">
    <location>
        <position position="449"/>
    </location>
</feature>
<evidence type="ECO:0000256" key="8">
    <source>
        <dbReference type="ARBA" id="ARBA00022989"/>
    </source>
</evidence>
<dbReference type="PANTHER" id="PTHR13145:SF0">
    <property type="entry name" value="E3 UBIQUITIN-PROTEIN LIGASE MARCHF6"/>
    <property type="match status" value="1"/>
</dbReference>
<dbReference type="GO" id="GO:0005789">
    <property type="term" value="C:endoplasmic reticulum membrane"/>
    <property type="evidence" value="ECO:0007669"/>
    <property type="project" value="TreeGrafter"/>
</dbReference>
<dbReference type="EC" id="2.3.2.27" evidence="4"/>
<dbReference type="PANTHER" id="PTHR13145">
    <property type="entry name" value="SSM4 PROTEIN"/>
    <property type="match status" value="1"/>
</dbReference>
<accession>A0A9P7FVM1</accession>
<comment type="catalytic activity">
    <reaction evidence="1">
        <text>S-ubiquitinyl-[E2 ubiquitin-conjugating enzyme]-L-cysteine + [acceptor protein]-L-lysine = [E2 ubiquitin-conjugating enzyme]-L-cysteine + N(6)-ubiquitinyl-[acceptor protein]-L-lysine.</text>
        <dbReference type="EC" id="2.3.2.27"/>
    </reaction>
</comment>
<evidence type="ECO:0000256" key="4">
    <source>
        <dbReference type="ARBA" id="ARBA00012483"/>
    </source>
</evidence>
<sequence>LRKPAPPPRTVLQFIKVWMKKMGCSDKTMMRRVTVMGDDDCQWAEPKVEAAAPPVIQILFWTQRLDTSHNWQDNSALITRSTAAAPSPPPAAQLFGAFFRIIMFFGTYEQAIGTTGGMDATFKCNTRSYHRDEGKICLYLDILIVGNENSAGTAMRNTVRQQQLVLKVGTFVVIELVTFPLGSGFVLDLCTTEANMQSRIAFVTETPLMGWNNVRVGFSHLYSFQYSYTVLLSACRNFARPGNMWFIKDPEDQNSYPIRDILDQPTLVQLREICVPGIIYSFVMACLVGNVAGLLVQLAIKHVSTTVWKFLATRLRLTSYFFGGRYPQEEYTPKNWRDSFIRYVVGEGEVPDGSFRRMPATDNSLPRDMRATVAVAAEGEPVDDAARELIALQNAEVEKAKWTIKDDYTVVVYLSLYFRYRIICFITLWIFGTFFLGRCPAYSAWPQIP</sequence>
<dbReference type="AlphaFoldDB" id="A0A9P7FVM1"/>
<evidence type="ECO:0000256" key="9">
    <source>
        <dbReference type="ARBA" id="ARBA00023136"/>
    </source>
</evidence>
<evidence type="ECO:0000256" key="3">
    <source>
        <dbReference type="ARBA" id="ARBA00004906"/>
    </source>
</evidence>
<evidence type="ECO:0000313" key="11">
    <source>
        <dbReference type="EMBL" id="KAG5636100.1"/>
    </source>
</evidence>
<keyword evidence="5" id="KW-0808">Transferase</keyword>
<dbReference type="Proteomes" id="UP000717328">
    <property type="component" value="Unassembled WGS sequence"/>
</dbReference>
<evidence type="ECO:0000256" key="1">
    <source>
        <dbReference type="ARBA" id="ARBA00000900"/>
    </source>
</evidence>
<reference evidence="11" key="1">
    <citation type="submission" date="2021-02" db="EMBL/GenBank/DDBJ databases">
        <authorList>
            <person name="Nieuwenhuis M."/>
            <person name="Van De Peppel L.J.J."/>
        </authorList>
    </citation>
    <scope>NUCLEOTIDE SEQUENCE</scope>
    <source>
        <strain evidence="11">D49</strain>
    </source>
</reference>
<dbReference type="OrthoDB" id="264354at2759"/>
<gene>
    <name evidence="11" type="ORF">H0H81_009125</name>
</gene>
<comment type="subcellular location">
    <subcellularLocation>
        <location evidence="2">Membrane</location>
        <topology evidence="2">Multi-pass membrane protein</topology>
    </subcellularLocation>
</comment>
<protein>
    <recommendedName>
        <fullName evidence="4">RING-type E3 ubiquitin transferase</fullName>
        <ecNumber evidence="4">2.3.2.27</ecNumber>
    </recommendedName>
</protein>
<comment type="caution">
    <text evidence="11">The sequence shown here is derived from an EMBL/GenBank/DDBJ whole genome shotgun (WGS) entry which is preliminary data.</text>
</comment>
<keyword evidence="6 10" id="KW-0812">Transmembrane</keyword>
<keyword evidence="8 10" id="KW-1133">Transmembrane helix</keyword>
<keyword evidence="9 10" id="KW-0472">Membrane</keyword>
<evidence type="ECO:0000313" key="12">
    <source>
        <dbReference type="Proteomes" id="UP000717328"/>
    </source>
</evidence>
<feature type="transmembrane region" description="Helical" evidence="10">
    <location>
        <begin position="278"/>
        <end position="300"/>
    </location>
</feature>
<organism evidence="11 12">
    <name type="scientific">Sphagnurus paluster</name>
    <dbReference type="NCBI Taxonomy" id="117069"/>
    <lineage>
        <taxon>Eukaryota</taxon>
        <taxon>Fungi</taxon>
        <taxon>Dikarya</taxon>
        <taxon>Basidiomycota</taxon>
        <taxon>Agaricomycotina</taxon>
        <taxon>Agaricomycetes</taxon>
        <taxon>Agaricomycetidae</taxon>
        <taxon>Agaricales</taxon>
        <taxon>Tricholomatineae</taxon>
        <taxon>Lyophyllaceae</taxon>
        <taxon>Sphagnurus</taxon>
    </lineage>
</organism>
<dbReference type="GO" id="GO:0036503">
    <property type="term" value="P:ERAD pathway"/>
    <property type="evidence" value="ECO:0007669"/>
    <property type="project" value="TreeGrafter"/>
</dbReference>
<proteinExistence type="predicted"/>
<evidence type="ECO:0000256" key="6">
    <source>
        <dbReference type="ARBA" id="ARBA00022692"/>
    </source>
</evidence>
<evidence type="ECO:0000256" key="2">
    <source>
        <dbReference type="ARBA" id="ARBA00004141"/>
    </source>
</evidence>
<evidence type="ECO:0000256" key="10">
    <source>
        <dbReference type="SAM" id="Phobius"/>
    </source>
</evidence>
<evidence type="ECO:0000256" key="7">
    <source>
        <dbReference type="ARBA" id="ARBA00022786"/>
    </source>
</evidence>
<keyword evidence="12" id="KW-1185">Reference proteome</keyword>
<reference evidence="11" key="2">
    <citation type="submission" date="2021-10" db="EMBL/GenBank/DDBJ databases">
        <title>Phylogenomics reveals ancestral predisposition of the termite-cultivated fungus Termitomyces towards a domesticated lifestyle.</title>
        <authorList>
            <person name="Auxier B."/>
            <person name="Grum-Grzhimaylo A."/>
            <person name="Cardenas M.E."/>
            <person name="Lodge J.D."/>
            <person name="Laessoe T."/>
            <person name="Pedersen O."/>
            <person name="Smith M.E."/>
            <person name="Kuyper T.W."/>
            <person name="Franco-Molano E.A."/>
            <person name="Baroni T.J."/>
            <person name="Aanen D.K."/>
        </authorList>
    </citation>
    <scope>NUCLEOTIDE SEQUENCE</scope>
    <source>
        <strain evidence="11">D49</strain>
    </source>
</reference>